<dbReference type="SUPFAM" id="SSF50985">
    <property type="entry name" value="RCC1/BLIP-II"/>
    <property type="match status" value="1"/>
</dbReference>
<dbReference type="NCBIfam" id="TIGR04183">
    <property type="entry name" value="Por_Secre_tail"/>
    <property type="match status" value="1"/>
</dbReference>
<dbReference type="InterPro" id="IPR026444">
    <property type="entry name" value="Secre_tail"/>
</dbReference>
<dbReference type="InterPro" id="IPR000408">
    <property type="entry name" value="Reg_chr_condens"/>
</dbReference>
<comment type="caution">
    <text evidence="4">The sequence shown here is derived from an EMBL/GenBank/DDBJ whole genome shotgun (WGS) entry which is preliminary data.</text>
</comment>
<dbReference type="EMBL" id="JADWYR010000002">
    <property type="protein sequence ID" value="MBG9377941.1"/>
    <property type="molecule type" value="Genomic_DNA"/>
</dbReference>
<name>A0A931GYZ6_9BACT</name>
<dbReference type="Pfam" id="PF20009">
    <property type="entry name" value="GEVED"/>
    <property type="match status" value="1"/>
</dbReference>
<dbReference type="Gene3D" id="2.60.40.10">
    <property type="entry name" value="Immunoglobulins"/>
    <property type="match status" value="3"/>
</dbReference>
<dbReference type="Gene3D" id="2.130.10.30">
    <property type="entry name" value="Regulator of chromosome condensation 1/beta-lactamase-inhibitor protein II"/>
    <property type="match status" value="1"/>
</dbReference>
<evidence type="ECO:0000256" key="1">
    <source>
        <dbReference type="ARBA" id="ARBA00022737"/>
    </source>
</evidence>
<feature type="compositionally biased region" description="Polar residues" evidence="2">
    <location>
        <begin position="785"/>
        <end position="802"/>
    </location>
</feature>
<dbReference type="RefSeq" id="WP_196992001.1">
    <property type="nucleotide sequence ID" value="NZ_JADWYR010000002.1"/>
</dbReference>
<sequence>MQKKNHLPVGIFLKAIVACKKNLQVKKTSAAILFPSFRIYLKWSVNCLAVCLLALVLPAKSVAQQFCNPSVIYDEVTSAYHSSFARLANGSFVIWGEQTGPTTTNADLLSPTAVTPANGFNYTGSPLLMAMGSTWEEPQVILLTSTHLYAWGTENLVIPTAITTNDAFQSITPTGANSYGLPGTLTPADIAYMTASHQVLAIQTNTGDVYTLGSRYQAYGDGTTVTNNAWHQVKINSTTNLTNVVHMRITYKGGFAITSTNAWYTWGDESLLANGSASVDRRFATAMTVPADFTSASQVKMIQVGSKNTTTDLMAYYALHTNGKIYVVGENTTGQMGVGNYTDQLNWTNVVQPGTGTAALTSVRLISANESDDHYGAAGAVLNNGTVYTWGDNSYGMIGHNQTITTLNRPTIPNGFTVGTDIATFMEVGGHSTIIVKQGSSRYCYIGHRVFGSMGDGTSIDDVEVDFNCTNTGTIDICAATSFDAGDVPASYENGNYATHLLTTNPLTLRLGATFPTANNNNIVNVAAGADNNGSNGDGTEEDGITTLPAYTRNGTYSVTVNTVNNTGANVNLYAWVDWNNDGKFSSSEILVRSVGTGTANVTLTWSGLPTSGLNSKLYMRTRITSAGLTDDISTTNIDERSTGVASNGEVEDYQLAVTNLISGTVWNDVNGNLLIDGLEAGTNAGNTVFVNLIDGGNNIVRSVAVATNGTYSIGAPQSVSGYKLVLTTTSFSSSPQLPGGWVNTGENVGSGNTAAQSSTPGSIDLTTGTTDITGQNFGIEQPPTAGSGSQNAGNNPGRTSQVTVNASTFTNTTASSDPSPGAVTGLRITSFPVNATSIVINGTSYTSATFPVAGVTVTTDASGNPAQTITVDPLFNGSGTVTISFVVRDAAGMESSNTGTAAINFTTYISGNIYNDFNGLSDNAVNGTIINPGNLISAVLVNNTTGLVAASAVATGGTYTFSGLTNGNYSVRITTTAAAVGSAPPAVTLPSGWVRTGEIVGFISGSDGTVDGILNLGTITAFVNNVNFGIEQPPAAGSGMQSAGTNPGGTTQVTVNPSAFTNTTASSDPSPGAVTGLRITSFPVNATSIVINGTSYTSATFPVAGVTVTADASGNPAQTVTVDPSFNGSGAVTISFVARDAAGMESSNTGTAAISFTTAVSGNILYDANGLSDNTVNGPSVNPGDVINAVLVNNTTGLVVASTVATGGNYTFTGLTNGNYSVRITTLAATVGSLPPAVSGPATWVNTGENTGPAAGSDGTPDGILDIGNITGVVTSANFGIDERPAAGSGSYNAGTNPGGTIQVTINAGAFTTITPSSDPAPGAVTSIRITTFPANTTSMVINGTSYTSATFPAAGIIVTTDVNGNPGQAITVDPSFNGSGTITISFVARDAANVESANTGIATVSLFNAVAGNVYNDTNGLTDNIVNGSGTNAGNTLNAILVNTATNLVTALSSVSSSGNYNFTGLADGSYAVRITTNTSAVGSAPPVVTLPAGWVNTGENLGSGTGSDGTINGILSIGTINSTVSNANFGIEQPPTAGSGTQTGINNIGGTAQFTVNAGTFTNVTTSSDPAPGAVTAIRITTFPANTTSMVINGTSYTSATFPAAGVIVTADANGNPTQTITVDPSFNGSGSVSIRFVARDGAGFQSSNEGTATLSFNLTISGNVYNDVNGLTDNMINGTGTNAGNTINAVLINTASNTVIAATAVSGSGAFSFAGLTNNAYSVRITTAAATIGAAPPAVTLPSGWVNTGENFGAGTGSDGTADGILSLGNITAQALNANFGIANCLASGTSSPNATAGVNKGVYCAQSLPSSIQLNASATGGISPYTYAWAGSGVTNANLQNTTANPTTTGSFTVTVTDAIGCKGSAITGAVIYDNTLPSIAWSCGSTPNNWLRLMENNGYSWKWTTTSGGRFYTSNTYSTADDNATSNMRMPYINKAGQYTVQITSINGCTSTGSINMSPTPVSCSIVLPDESIDLNAAWSGNSVLLKWSTAIPNVTGFTIERSTDAVNFTAISEVRAGQSAAYSYTDANIPAPCNAIWFRIKTTDIFGKAVLSKAAMLTCKQLQAGSILVMPNPVTGGHFTINYKLPVAGTINYELFNINGQRLLNGVLENVRANETGSKTIILPAGTARGTYIIRLLNTQWASKPLKIIVTD</sequence>
<keyword evidence="5" id="KW-1185">Reference proteome</keyword>
<feature type="compositionally biased region" description="Polar residues" evidence="2">
    <location>
        <begin position="745"/>
        <end position="762"/>
    </location>
</feature>
<evidence type="ECO:0000256" key="2">
    <source>
        <dbReference type="SAM" id="MobiDB-lite"/>
    </source>
</evidence>
<dbReference type="PANTHER" id="PTHR22870:SF408">
    <property type="entry name" value="OS09G0560450 PROTEIN"/>
    <property type="match status" value="1"/>
</dbReference>
<dbReference type="InterPro" id="IPR045474">
    <property type="entry name" value="GEVED"/>
</dbReference>
<dbReference type="PANTHER" id="PTHR22870">
    <property type="entry name" value="REGULATOR OF CHROMOSOME CONDENSATION"/>
    <property type="match status" value="1"/>
</dbReference>
<keyword evidence="1" id="KW-0677">Repeat</keyword>
<feature type="compositionally biased region" description="Low complexity" evidence="2">
    <location>
        <begin position="764"/>
        <end position="775"/>
    </location>
</feature>
<evidence type="ECO:0000313" key="4">
    <source>
        <dbReference type="EMBL" id="MBG9377941.1"/>
    </source>
</evidence>
<evidence type="ECO:0000259" key="3">
    <source>
        <dbReference type="Pfam" id="PF20009"/>
    </source>
</evidence>
<protein>
    <submittedName>
        <fullName evidence="4">T9SS type A sorting domain-containing protein</fullName>
    </submittedName>
</protein>
<dbReference type="InterPro" id="IPR051210">
    <property type="entry name" value="Ub_ligase/GEF_domain"/>
</dbReference>
<organism evidence="4 5">
    <name type="scientific">Panacibacter microcysteis</name>
    <dbReference type="NCBI Taxonomy" id="2793269"/>
    <lineage>
        <taxon>Bacteria</taxon>
        <taxon>Pseudomonadati</taxon>
        <taxon>Bacteroidota</taxon>
        <taxon>Chitinophagia</taxon>
        <taxon>Chitinophagales</taxon>
        <taxon>Chitinophagaceae</taxon>
        <taxon>Panacibacter</taxon>
    </lineage>
</organism>
<evidence type="ECO:0000313" key="5">
    <source>
        <dbReference type="Proteomes" id="UP000628448"/>
    </source>
</evidence>
<dbReference type="PROSITE" id="PS50012">
    <property type="entry name" value="RCC1_3"/>
    <property type="match status" value="1"/>
</dbReference>
<gene>
    <name evidence="4" type="ORF">I5907_17005</name>
</gene>
<accession>A0A931GYZ6</accession>
<dbReference type="InterPro" id="IPR009091">
    <property type="entry name" value="RCC1/BLIP-II"/>
</dbReference>
<feature type="domain" description="GEVED" evidence="3">
    <location>
        <begin position="572"/>
        <end position="656"/>
    </location>
</feature>
<feature type="region of interest" description="Disordered" evidence="2">
    <location>
        <begin position="736"/>
        <end position="803"/>
    </location>
</feature>
<dbReference type="InterPro" id="IPR013783">
    <property type="entry name" value="Ig-like_fold"/>
</dbReference>
<reference evidence="4" key="1">
    <citation type="submission" date="2020-11" db="EMBL/GenBank/DDBJ databases">
        <title>Bacterial whole genome sequence for Panacibacter sp. DH6.</title>
        <authorList>
            <person name="Le V."/>
            <person name="Ko S."/>
            <person name="Ahn C.-Y."/>
            <person name="Oh H.-M."/>
        </authorList>
    </citation>
    <scope>NUCLEOTIDE SEQUENCE</scope>
    <source>
        <strain evidence="4">DH6</strain>
    </source>
</reference>
<proteinExistence type="predicted"/>
<dbReference type="Proteomes" id="UP000628448">
    <property type="component" value="Unassembled WGS sequence"/>
</dbReference>